<evidence type="ECO:0000313" key="4">
    <source>
        <dbReference type="EMBL" id="GFR69498.1"/>
    </source>
</evidence>
<reference evidence="4 5" key="1">
    <citation type="journal article" date="2021" name="Elife">
        <title>Chloroplast acquisition without the gene transfer in kleptoplastic sea slugs, Plakobranchus ocellatus.</title>
        <authorList>
            <person name="Maeda T."/>
            <person name="Takahashi S."/>
            <person name="Yoshida T."/>
            <person name="Shimamura S."/>
            <person name="Takaki Y."/>
            <person name="Nagai Y."/>
            <person name="Toyoda A."/>
            <person name="Suzuki Y."/>
            <person name="Arimoto A."/>
            <person name="Ishii H."/>
            <person name="Satoh N."/>
            <person name="Nishiyama T."/>
            <person name="Hasebe M."/>
            <person name="Maruyama T."/>
            <person name="Minagawa J."/>
            <person name="Obokata J."/>
            <person name="Shigenobu S."/>
        </authorList>
    </citation>
    <scope>NUCLEOTIDE SEQUENCE [LARGE SCALE GENOMIC DNA]</scope>
</reference>
<comment type="caution">
    <text evidence="4">The sequence shown here is derived from an EMBL/GenBank/DDBJ whole genome shotgun (WGS) entry which is preliminary data.</text>
</comment>
<proteinExistence type="inferred from homology"/>
<dbReference type="AlphaFoldDB" id="A0AAV4F9Z7"/>
<keyword evidence="5" id="KW-1185">Reference proteome</keyword>
<sequence length="150" mass="17701">MFARLKNPILSSPVLYGPWWQHVTEAWERKDDENILILFYEDLHKDLEKNVRIIAKFLEKQLTDKQVETIVRHCSFLNMKNNSAVNYDWLKKRNLANKDVNFMRKGQVGDWKNHLSEDIVRRLDEMVASKLPRDIPITDSLPEANVAARL</sequence>
<dbReference type="GO" id="GO:0008146">
    <property type="term" value="F:sulfotransferase activity"/>
    <property type="evidence" value="ECO:0007669"/>
    <property type="project" value="InterPro"/>
</dbReference>
<protein>
    <submittedName>
        <fullName evidence="4">Amine sulfotransferase</fullName>
    </submittedName>
</protein>
<dbReference type="PANTHER" id="PTHR11783">
    <property type="entry name" value="SULFOTRANSFERASE SULT"/>
    <property type="match status" value="1"/>
</dbReference>
<comment type="similarity">
    <text evidence="1">Belongs to the sulfotransferase 1 family.</text>
</comment>
<dbReference type="EMBL" id="BMAT01011267">
    <property type="protein sequence ID" value="GFR69498.1"/>
    <property type="molecule type" value="Genomic_DNA"/>
</dbReference>
<dbReference type="Gene3D" id="3.40.50.300">
    <property type="entry name" value="P-loop containing nucleotide triphosphate hydrolases"/>
    <property type="match status" value="1"/>
</dbReference>
<organism evidence="4 5">
    <name type="scientific">Elysia marginata</name>
    <dbReference type="NCBI Taxonomy" id="1093978"/>
    <lineage>
        <taxon>Eukaryota</taxon>
        <taxon>Metazoa</taxon>
        <taxon>Spiralia</taxon>
        <taxon>Lophotrochozoa</taxon>
        <taxon>Mollusca</taxon>
        <taxon>Gastropoda</taxon>
        <taxon>Heterobranchia</taxon>
        <taxon>Euthyneura</taxon>
        <taxon>Panpulmonata</taxon>
        <taxon>Sacoglossa</taxon>
        <taxon>Placobranchoidea</taxon>
        <taxon>Plakobranchidae</taxon>
        <taxon>Elysia</taxon>
    </lineage>
</organism>
<dbReference type="InterPro" id="IPR000863">
    <property type="entry name" value="Sulfotransferase_dom"/>
</dbReference>
<dbReference type="InterPro" id="IPR027417">
    <property type="entry name" value="P-loop_NTPase"/>
</dbReference>
<dbReference type="Pfam" id="PF00685">
    <property type="entry name" value="Sulfotransfer_1"/>
    <property type="match status" value="1"/>
</dbReference>
<gene>
    <name evidence="4" type="ORF">ElyMa_005633000</name>
</gene>
<dbReference type="SUPFAM" id="SSF52540">
    <property type="entry name" value="P-loop containing nucleoside triphosphate hydrolases"/>
    <property type="match status" value="1"/>
</dbReference>
<evidence type="ECO:0000313" key="5">
    <source>
        <dbReference type="Proteomes" id="UP000762676"/>
    </source>
</evidence>
<evidence type="ECO:0000256" key="1">
    <source>
        <dbReference type="ARBA" id="ARBA00005771"/>
    </source>
</evidence>
<feature type="domain" description="Sulfotransferase" evidence="3">
    <location>
        <begin position="10"/>
        <end position="131"/>
    </location>
</feature>
<evidence type="ECO:0000256" key="2">
    <source>
        <dbReference type="ARBA" id="ARBA00022679"/>
    </source>
</evidence>
<dbReference type="Proteomes" id="UP000762676">
    <property type="component" value="Unassembled WGS sequence"/>
</dbReference>
<name>A0AAV4F9Z7_9GAST</name>
<keyword evidence="2" id="KW-0808">Transferase</keyword>
<evidence type="ECO:0000259" key="3">
    <source>
        <dbReference type="Pfam" id="PF00685"/>
    </source>
</evidence>
<accession>A0AAV4F9Z7</accession>